<dbReference type="Proteomes" id="UP000294545">
    <property type="component" value="Unassembled WGS sequence"/>
</dbReference>
<feature type="compositionally biased region" description="Basic and acidic residues" evidence="1">
    <location>
        <begin position="39"/>
        <end position="57"/>
    </location>
</feature>
<dbReference type="PROSITE" id="PS51257">
    <property type="entry name" value="PROKAR_LIPOPROTEIN"/>
    <property type="match status" value="1"/>
</dbReference>
<comment type="caution">
    <text evidence="2">The sequence shown here is derived from an EMBL/GenBank/DDBJ whole genome shotgun (WGS) entry which is preliminary data.</text>
</comment>
<dbReference type="OrthoDB" id="2880030at2"/>
<gene>
    <name evidence="2" type="ORF">EDC19_1377</name>
</gene>
<evidence type="ECO:0000313" key="2">
    <source>
        <dbReference type="EMBL" id="TCK93188.1"/>
    </source>
</evidence>
<reference evidence="2 3" key="1">
    <citation type="submission" date="2019-03" db="EMBL/GenBank/DDBJ databases">
        <title>Genomic Encyclopedia of Type Strains, Phase IV (KMG-IV): sequencing the most valuable type-strain genomes for metagenomic binning, comparative biology and taxonomic classification.</title>
        <authorList>
            <person name="Goeker M."/>
        </authorList>
    </citation>
    <scope>NUCLEOTIDE SEQUENCE [LARGE SCALE GENOMIC DNA]</scope>
    <source>
        <strain evidence="2 3">DSM 24176</strain>
    </source>
</reference>
<accession>A0A4R1MK50</accession>
<keyword evidence="3" id="KW-1185">Reference proteome</keyword>
<feature type="region of interest" description="Disordered" evidence="1">
    <location>
        <begin position="34"/>
        <end position="65"/>
    </location>
</feature>
<evidence type="ECO:0000313" key="3">
    <source>
        <dbReference type="Proteomes" id="UP000294545"/>
    </source>
</evidence>
<dbReference type="EMBL" id="SMGQ01000012">
    <property type="protein sequence ID" value="TCK93188.1"/>
    <property type="molecule type" value="Genomic_DNA"/>
</dbReference>
<name>A0A4R1MK50_9FIRM</name>
<protein>
    <submittedName>
        <fullName evidence="2">Uncharacterized protein</fullName>
    </submittedName>
</protein>
<dbReference type="AlphaFoldDB" id="A0A4R1MK50"/>
<organism evidence="2 3">
    <name type="scientific">Natranaerovirga hydrolytica</name>
    <dbReference type="NCBI Taxonomy" id="680378"/>
    <lineage>
        <taxon>Bacteria</taxon>
        <taxon>Bacillati</taxon>
        <taxon>Bacillota</taxon>
        <taxon>Clostridia</taxon>
        <taxon>Lachnospirales</taxon>
        <taxon>Natranaerovirgaceae</taxon>
        <taxon>Natranaerovirga</taxon>
    </lineage>
</organism>
<dbReference type="RefSeq" id="WP_132282105.1">
    <property type="nucleotide sequence ID" value="NZ_SMGQ01000012.1"/>
</dbReference>
<evidence type="ECO:0000256" key="1">
    <source>
        <dbReference type="SAM" id="MobiDB-lite"/>
    </source>
</evidence>
<proteinExistence type="predicted"/>
<sequence>MRMKMSRLLYLVCMIILVLTGCVYTEEEQDYSIENGTKSTEENHSGDTREESSKEDDNSGDGTSQLTETEAIEIEEAFFDILFSQETKEGSNEIIHYESKESLINVASEVVKRELASYYVDQYYREEEGKLYIIPMDGVTQLQLDSQYDFIHKEDNVYALIQDEENLMIGDYELVITFEKIDGQWKMSDREMKVE</sequence>